<proteinExistence type="predicted"/>
<evidence type="ECO:0000256" key="1">
    <source>
        <dbReference type="SAM" id="MobiDB-lite"/>
    </source>
</evidence>
<evidence type="ECO:0000313" key="2">
    <source>
        <dbReference type="EMBL" id="ESK84055.1"/>
    </source>
</evidence>
<sequence>MYAEAINHALLEMQIKASFIEKGLSEEDQFLLPNIYDNQVLSPSSTPPPMPSPVPPQKCFSKKHKAPVTSTEENEVKEVVLPPVDNASGFKFEPPSKLPKFEYTYTTQHGGQSGR</sequence>
<feature type="compositionally biased region" description="Pro residues" evidence="1">
    <location>
        <begin position="45"/>
        <end position="56"/>
    </location>
</feature>
<organism evidence="2 3">
    <name type="scientific">Moniliophthora roreri (strain MCA 2997)</name>
    <name type="common">Cocoa frosty pod rot fungus</name>
    <name type="synonym">Crinipellis roreri</name>
    <dbReference type="NCBI Taxonomy" id="1381753"/>
    <lineage>
        <taxon>Eukaryota</taxon>
        <taxon>Fungi</taxon>
        <taxon>Dikarya</taxon>
        <taxon>Basidiomycota</taxon>
        <taxon>Agaricomycotina</taxon>
        <taxon>Agaricomycetes</taxon>
        <taxon>Agaricomycetidae</taxon>
        <taxon>Agaricales</taxon>
        <taxon>Marasmiineae</taxon>
        <taxon>Marasmiaceae</taxon>
        <taxon>Moniliophthora</taxon>
    </lineage>
</organism>
<accession>V2WV21</accession>
<name>V2WV21_MONRO</name>
<dbReference type="Proteomes" id="UP000017559">
    <property type="component" value="Unassembled WGS sequence"/>
</dbReference>
<dbReference type="AlphaFoldDB" id="V2WV21"/>
<keyword evidence="3" id="KW-1185">Reference proteome</keyword>
<feature type="region of interest" description="Disordered" evidence="1">
    <location>
        <begin position="41"/>
        <end position="74"/>
    </location>
</feature>
<reference evidence="2 3" key="1">
    <citation type="journal article" date="2014" name="BMC Genomics">
        <title>Genome and secretome analysis of the hemibiotrophic fungal pathogen, Moniliophthora roreri, which causes frosty pod rot disease of cacao: mechanisms of the biotrophic and necrotrophic phases.</title>
        <authorList>
            <person name="Meinhardt L.W."/>
            <person name="Costa G.G.L."/>
            <person name="Thomazella D.P.T."/>
            <person name="Teixeira P.J.P.L."/>
            <person name="Carazzolle M.F."/>
            <person name="Schuster S.C."/>
            <person name="Carlson J.E."/>
            <person name="Guiltinan M.J."/>
            <person name="Mieczkowski P."/>
            <person name="Farmer A."/>
            <person name="Ramaraj T."/>
            <person name="Crozier J."/>
            <person name="Davis R.E."/>
            <person name="Shao J."/>
            <person name="Melnick R.L."/>
            <person name="Pereira G.A.G."/>
            <person name="Bailey B.A."/>
        </authorList>
    </citation>
    <scope>NUCLEOTIDE SEQUENCE [LARGE SCALE GENOMIC DNA]</scope>
    <source>
        <strain evidence="2 3">MCA 2997</strain>
    </source>
</reference>
<evidence type="ECO:0000313" key="3">
    <source>
        <dbReference type="Proteomes" id="UP000017559"/>
    </source>
</evidence>
<comment type="caution">
    <text evidence="2">The sequence shown here is derived from an EMBL/GenBank/DDBJ whole genome shotgun (WGS) entry which is preliminary data.</text>
</comment>
<dbReference type="HOGENOM" id="CLU_134551_0_0_1"/>
<protein>
    <submittedName>
        <fullName evidence="2">Uncharacterized protein</fullName>
    </submittedName>
</protein>
<dbReference type="KEGG" id="mrr:Moror_11494"/>
<dbReference type="EMBL" id="AWSO01001376">
    <property type="protein sequence ID" value="ESK84055.1"/>
    <property type="molecule type" value="Genomic_DNA"/>
</dbReference>
<gene>
    <name evidence="2" type="ORF">Moror_11494</name>
</gene>